<dbReference type="InterPro" id="IPR011990">
    <property type="entry name" value="TPR-like_helical_dom_sf"/>
</dbReference>
<organism evidence="4 5">
    <name type="scientific">Imtechella halotolerans K1</name>
    <dbReference type="NCBI Taxonomy" id="946077"/>
    <lineage>
        <taxon>Bacteria</taxon>
        <taxon>Pseudomonadati</taxon>
        <taxon>Bacteroidota</taxon>
        <taxon>Flavobacteriia</taxon>
        <taxon>Flavobacteriales</taxon>
        <taxon>Flavobacteriaceae</taxon>
        <taxon>Imtechella</taxon>
    </lineage>
</organism>
<reference evidence="4 5" key="1">
    <citation type="journal article" date="2012" name="J. Bacteriol.">
        <title>Genome Sequence of the Halotolerant Bacterium Imtechella halotolerans K1T.</title>
        <authorList>
            <person name="Kumar S."/>
            <person name="Vikram S."/>
            <person name="Subramanian S."/>
            <person name="Raghava G.P."/>
            <person name="Pinnaka A.K."/>
        </authorList>
    </citation>
    <scope>NUCLEOTIDE SEQUENCE [LARGE SCALE GENOMIC DNA]</scope>
    <source>
        <strain evidence="4 5">K1</strain>
    </source>
</reference>
<dbReference type="Pfam" id="PF06580">
    <property type="entry name" value="His_kinase"/>
    <property type="match status" value="1"/>
</dbReference>
<feature type="transmembrane region" description="Helical" evidence="2">
    <location>
        <begin position="376"/>
        <end position="397"/>
    </location>
</feature>
<dbReference type="PANTHER" id="PTHR34220">
    <property type="entry name" value="SENSOR HISTIDINE KINASE YPDA"/>
    <property type="match status" value="1"/>
</dbReference>
<dbReference type="PROSITE" id="PS50005">
    <property type="entry name" value="TPR"/>
    <property type="match status" value="1"/>
</dbReference>
<feature type="domain" description="Signal transduction histidine kinase internal region" evidence="3">
    <location>
        <begin position="411"/>
        <end position="488"/>
    </location>
</feature>
<keyword evidence="4" id="KW-0808">Transferase</keyword>
<dbReference type="PANTHER" id="PTHR34220:SF7">
    <property type="entry name" value="SENSOR HISTIDINE KINASE YPDA"/>
    <property type="match status" value="1"/>
</dbReference>
<dbReference type="PROSITE" id="PS51257">
    <property type="entry name" value="PROKAR_LIPOPROTEIN"/>
    <property type="match status" value="1"/>
</dbReference>
<dbReference type="InterPro" id="IPR010559">
    <property type="entry name" value="Sig_transdc_His_kin_internal"/>
</dbReference>
<dbReference type="AlphaFoldDB" id="I0WE98"/>
<keyword evidence="2" id="KW-0812">Transmembrane</keyword>
<dbReference type="PATRIC" id="fig|946077.3.peg.1629"/>
<evidence type="ECO:0000259" key="3">
    <source>
        <dbReference type="Pfam" id="PF06580"/>
    </source>
</evidence>
<dbReference type="GO" id="GO:0016020">
    <property type="term" value="C:membrane"/>
    <property type="evidence" value="ECO:0007669"/>
    <property type="project" value="InterPro"/>
</dbReference>
<keyword evidence="2" id="KW-1133">Transmembrane helix</keyword>
<protein>
    <submittedName>
        <fullName evidence="4">Two-component system-sensor histidine kinase</fullName>
    </submittedName>
</protein>
<dbReference type="eggNOG" id="COG0457">
    <property type="taxonomic scope" value="Bacteria"/>
</dbReference>
<sequence>MNYKIGVFTAMGMLALLVSCTTKPELRTHISDILNQIDTLSYTQPEKAIHIIDSTLNNSESLTALEKTKLTFNKGEILFLNDNYIDAINTQLSTLEAFKSLNESYYVGNCLITLSSAYLHLQAFDKSQEYALQALNVAQEIKHEKLLSKAYNRLFYLHFHLKDYSQALQYITKSDSLITKSTDTTSIIATKSNIASLYLQLKQYNKALENYALAMNLSRHSSDVKTLVTVLNNIGFTYIEAGDLDSAKKFLKGAATLNKNINSINAAPFKGLGNVFLLDQQLDSASYYYHHALTAYHQNSNFKDKVEVYDKLVAIAILEQDFQKALSAQKKRDSIQRIITATEKDQLLSFANVKYEVKKQETELQYQKEINNANRLLFISIALSLLLLLITLIVFYVNLKLHSKNKASALEQKLLRAQMNPHFIFNALAAIQNITLEGDPLKSSQHIAKFAKLIRQNFDYVRKDKISLDKEISMITNYIETQRLRFNNVFNYQIDISGVDDSTKVFIPPMLLQPFVENAIEYGVKDKKDTLGLVTICIRKEGSSLFFSIEDNGVGRNEASKHKRISETEHATDVFLERLNRRKKKEELSFTIEDLYNTDGQPIGTKVSFTLILI</sequence>
<feature type="repeat" description="TPR" evidence="1">
    <location>
        <begin position="188"/>
        <end position="221"/>
    </location>
</feature>
<dbReference type="Gene3D" id="1.25.40.10">
    <property type="entry name" value="Tetratricopeptide repeat domain"/>
    <property type="match status" value="2"/>
</dbReference>
<dbReference type="STRING" id="946077.W5A_08037"/>
<evidence type="ECO:0000256" key="2">
    <source>
        <dbReference type="SAM" id="Phobius"/>
    </source>
</evidence>
<dbReference type="Pfam" id="PF13424">
    <property type="entry name" value="TPR_12"/>
    <property type="match status" value="1"/>
</dbReference>
<dbReference type="OrthoDB" id="6190788at2"/>
<keyword evidence="4" id="KW-0418">Kinase</keyword>
<dbReference type="InterPro" id="IPR050640">
    <property type="entry name" value="Bact_2-comp_sensor_kinase"/>
</dbReference>
<keyword evidence="1" id="KW-0802">TPR repeat</keyword>
<name>I0WE98_9FLAO</name>
<evidence type="ECO:0000313" key="5">
    <source>
        <dbReference type="Proteomes" id="UP000005938"/>
    </source>
</evidence>
<keyword evidence="5" id="KW-1185">Reference proteome</keyword>
<dbReference type="InterPro" id="IPR019734">
    <property type="entry name" value="TPR_rpt"/>
</dbReference>
<keyword evidence="2" id="KW-0472">Membrane</keyword>
<accession>I0WE98</accession>
<evidence type="ECO:0000256" key="1">
    <source>
        <dbReference type="PROSITE-ProRule" id="PRU00339"/>
    </source>
</evidence>
<dbReference type="InterPro" id="IPR036890">
    <property type="entry name" value="HATPase_C_sf"/>
</dbReference>
<dbReference type="EMBL" id="AJJU01000009">
    <property type="protein sequence ID" value="EID74714.1"/>
    <property type="molecule type" value="Genomic_DNA"/>
</dbReference>
<dbReference type="RefSeq" id="WP_008239296.1">
    <property type="nucleotide sequence ID" value="NZ_AJJU01000009.1"/>
</dbReference>
<dbReference type="GO" id="GO:0000155">
    <property type="term" value="F:phosphorelay sensor kinase activity"/>
    <property type="evidence" value="ECO:0007669"/>
    <property type="project" value="InterPro"/>
</dbReference>
<proteinExistence type="predicted"/>
<dbReference type="Proteomes" id="UP000005938">
    <property type="component" value="Unassembled WGS sequence"/>
</dbReference>
<dbReference type="SUPFAM" id="SSF48452">
    <property type="entry name" value="TPR-like"/>
    <property type="match status" value="2"/>
</dbReference>
<dbReference type="SMART" id="SM00028">
    <property type="entry name" value="TPR"/>
    <property type="match status" value="5"/>
</dbReference>
<evidence type="ECO:0000313" key="4">
    <source>
        <dbReference type="EMBL" id="EID74714.1"/>
    </source>
</evidence>
<dbReference type="SUPFAM" id="SSF55874">
    <property type="entry name" value="ATPase domain of HSP90 chaperone/DNA topoisomerase II/histidine kinase"/>
    <property type="match status" value="1"/>
</dbReference>
<comment type="caution">
    <text evidence="4">The sequence shown here is derived from an EMBL/GenBank/DDBJ whole genome shotgun (WGS) entry which is preliminary data.</text>
</comment>
<dbReference type="eggNOG" id="COG2972">
    <property type="taxonomic scope" value="Bacteria"/>
</dbReference>
<gene>
    <name evidence="4" type="ORF">W5A_08037</name>
</gene>
<dbReference type="Gene3D" id="3.30.565.10">
    <property type="entry name" value="Histidine kinase-like ATPase, C-terminal domain"/>
    <property type="match status" value="1"/>
</dbReference>